<reference evidence="3 4" key="1">
    <citation type="submission" date="2016-03" db="EMBL/GenBank/DDBJ databases">
        <authorList>
            <person name="Sant'Anna F.H."/>
            <person name="Ambrosini A."/>
            <person name="Souza R."/>
            <person name="Bach E."/>
            <person name="Fernandes G."/>
            <person name="Balsanelli E."/>
            <person name="Baura V.A."/>
            <person name="Souza E.M."/>
            <person name="Passaglia L."/>
        </authorList>
    </citation>
    <scope>NUCLEOTIDE SEQUENCE [LARGE SCALE GENOMIC DNA]</scope>
    <source>
        <strain evidence="3 4">P26E</strain>
    </source>
</reference>
<name>A0ABX3EJK0_9BACL</name>
<accession>A0ABX3EJK0</accession>
<gene>
    <name evidence="3" type="ORF">A3844_25630</name>
</gene>
<proteinExistence type="predicted"/>
<dbReference type="RefSeq" id="WP_074108997.1">
    <property type="nucleotide sequence ID" value="NZ_LVWI01000075.1"/>
</dbReference>
<evidence type="ECO:0000256" key="1">
    <source>
        <dbReference type="SAM" id="MobiDB-lite"/>
    </source>
</evidence>
<dbReference type="EMBL" id="LVWI01000075">
    <property type="protein sequence ID" value="OKP81712.1"/>
    <property type="molecule type" value="Genomic_DNA"/>
</dbReference>
<dbReference type="Proteomes" id="UP000186058">
    <property type="component" value="Unassembled WGS sequence"/>
</dbReference>
<keyword evidence="2" id="KW-0732">Signal</keyword>
<evidence type="ECO:0000313" key="3">
    <source>
        <dbReference type="EMBL" id="OKP81712.1"/>
    </source>
</evidence>
<feature type="chain" id="PRO_5047308759" evidence="2">
    <location>
        <begin position="28"/>
        <end position="854"/>
    </location>
</feature>
<protein>
    <submittedName>
        <fullName evidence="3">Uncharacterized protein</fullName>
    </submittedName>
</protein>
<sequence>MKNYRAYAVLLAGVIVASQQLSLPAFAAPGSIPINKDIPRSVDALTKLASISIQAGVSVRLTDLQLAKEETGNSLIYTLTYTNTSGSPYKLFNGFSKVTTPEGIEIKSNPVPEDKNKVEVPPKDQLSVTYYVNVRKTTKLSGIKVSMFGWDFSGSDYQKKLGTFAIPTPYSSSVQQGQSKKITMNSLPVSLKPENLQIYHFNSKVYAKIALSLTNLGSKVLSAPSYRVYLESSGGSMFELTLSDTSRDYKVQSGEKRTVYYLTEIPSYTNTSNMSLSITRESTELKADLPVASFLLPASTSPSLSVAAYATKKLSISSNTVETQLTKASVTAKGDKALWNLQFRVKNVGNKAVTLPSYDVSVKAVEGYTLPVNTKAFSSLTLKPLEERILQFSAEVPIELSQGTLQLLLVEPAAEGKIIFPTAFYQIPYALEQDRYVNSEYVLDNSYGTFGINLESVERMPWSAEDVVVAKVRIRNTKTSTVTMPSLTGAMKAGTHDLGSSIQVVAADSDPTLASGESASYYVIGKIPYELGFEHINIELTSGSGDTAESFLSLNTRQVAATALTVDQGKSFHIETPGKRAEIKERRTTVYPGTSKNIVYTELEMNSEETRKSDQAKLVAYYKTSGDDYYEAEISQSELATGPKGKNLVTVWSKLPVSVDTSKLTLYVGEGVSDSKLTLPGGTPTAYINTVALALNKQTPAPLTALSGGVELFPYSLTITGATGTLTEGQETLSTNLTYSLGKSSIYDMGTYGHKLVVQLMDPYGQSQERTLTPGTDLTPGQFMTYSTTFISSLYKTLKGGNFILNLYDEFQGERIKLGSQTYNLTYVPTPKAPDPTSTPAPKDSTNTNGGGSL</sequence>
<evidence type="ECO:0000256" key="2">
    <source>
        <dbReference type="SAM" id="SignalP"/>
    </source>
</evidence>
<keyword evidence="4" id="KW-1185">Reference proteome</keyword>
<evidence type="ECO:0000313" key="4">
    <source>
        <dbReference type="Proteomes" id="UP000186058"/>
    </source>
</evidence>
<feature type="region of interest" description="Disordered" evidence="1">
    <location>
        <begin position="827"/>
        <end position="854"/>
    </location>
</feature>
<organism evidence="3 4">
    <name type="scientific">Paenibacillus helianthi</name>
    <dbReference type="NCBI Taxonomy" id="1349432"/>
    <lineage>
        <taxon>Bacteria</taxon>
        <taxon>Bacillati</taxon>
        <taxon>Bacillota</taxon>
        <taxon>Bacilli</taxon>
        <taxon>Bacillales</taxon>
        <taxon>Paenibacillaceae</taxon>
        <taxon>Paenibacillus</taxon>
    </lineage>
</organism>
<comment type="caution">
    <text evidence="3">The sequence shown here is derived from an EMBL/GenBank/DDBJ whole genome shotgun (WGS) entry which is preliminary data.</text>
</comment>
<feature type="signal peptide" evidence="2">
    <location>
        <begin position="1"/>
        <end position="27"/>
    </location>
</feature>